<gene>
    <name evidence="1" type="ORF">MM415A00692_0004</name>
</gene>
<accession>A0A6M3KGM9</accession>
<name>A0A6M3KGM9_9ZZZZ</name>
<evidence type="ECO:0000313" key="1">
    <source>
        <dbReference type="EMBL" id="QJA80585.1"/>
    </source>
</evidence>
<protein>
    <submittedName>
        <fullName evidence="1">Putative terminase</fullName>
    </submittedName>
</protein>
<proteinExistence type="predicted"/>
<dbReference type="AlphaFoldDB" id="A0A6M3KGM9"/>
<dbReference type="InterPro" id="IPR027417">
    <property type="entry name" value="P-loop_NTPase"/>
</dbReference>
<dbReference type="Gene3D" id="3.40.50.300">
    <property type="entry name" value="P-loop containing nucleotide triphosphate hydrolases"/>
    <property type="match status" value="1"/>
</dbReference>
<dbReference type="EMBL" id="MT142428">
    <property type="protein sequence ID" value="QJA80585.1"/>
    <property type="molecule type" value="Genomic_DNA"/>
</dbReference>
<sequence>MTENINAYREKIWNSVRIPVSVGDDIKELPYNPTQDQLDVHNSQARIKLITGGEGSGKSLVTAMEGFLAVPRVKLIWIAGNEYNDTDMEFEYMLDWMQQTGLLATHRGSRTNPPQYARSITGCEIVSKAVKDPVKIGSESPDLILGCEAARFDYLAYLRLRGRIARNRGSLIMSGTLEDSLSWYPEFATRWSGANPEGAKSFSIPTWSNVFKYPHEGVTVVLGDGTVIEDTCEEIQKLAAETPIDIFKERYMGVVCKPSNLVIPDFTNSVHVSEDIKFNKELNVEIAVDPGYGGAYAVLAIQKYKDQIWVIDEVYLQGYINEQVVEVCMQKPWWKNVVGGTIDIAGRQHQADRAPIEVWSEKAKIFLRSRKVNEEQGIDFLRTKLHVNPLVGHPTIVFSPYCSGIIAEMGGGKAPIKDYENVSGQLIRSGPWMRDKNLGRPIDKNNHSCKALIYYIVDMFGYVERKSETTWGKVFSRADRRELARR</sequence>
<organism evidence="1">
    <name type="scientific">viral metagenome</name>
    <dbReference type="NCBI Taxonomy" id="1070528"/>
    <lineage>
        <taxon>unclassified sequences</taxon>
        <taxon>metagenomes</taxon>
        <taxon>organismal metagenomes</taxon>
    </lineage>
</organism>
<dbReference type="Gene3D" id="3.30.420.280">
    <property type="match status" value="1"/>
</dbReference>
<reference evidence="1" key="1">
    <citation type="submission" date="2020-03" db="EMBL/GenBank/DDBJ databases">
        <title>The deep terrestrial virosphere.</title>
        <authorList>
            <person name="Holmfeldt K."/>
            <person name="Nilsson E."/>
            <person name="Simone D."/>
            <person name="Lopez-Fernandez M."/>
            <person name="Wu X."/>
            <person name="de Brujin I."/>
            <person name="Lundin D."/>
            <person name="Andersson A."/>
            <person name="Bertilsson S."/>
            <person name="Dopson M."/>
        </authorList>
    </citation>
    <scope>NUCLEOTIDE SEQUENCE</scope>
    <source>
        <strain evidence="1">MM415A00692</strain>
    </source>
</reference>